<dbReference type="PRINTS" id="PR00111">
    <property type="entry name" value="ABHYDROLASE"/>
</dbReference>
<dbReference type="AlphaFoldDB" id="A0A3N5Y603"/>
<dbReference type="GO" id="GO:0046464">
    <property type="term" value="P:acylglycerol catabolic process"/>
    <property type="evidence" value="ECO:0007669"/>
    <property type="project" value="TreeGrafter"/>
</dbReference>
<organism evidence="2 3">
    <name type="scientific">Alteromonas sediminis</name>
    <dbReference type="NCBI Taxonomy" id="2259342"/>
    <lineage>
        <taxon>Bacteria</taxon>
        <taxon>Pseudomonadati</taxon>
        <taxon>Pseudomonadota</taxon>
        <taxon>Gammaproteobacteria</taxon>
        <taxon>Alteromonadales</taxon>
        <taxon>Alteromonadaceae</taxon>
        <taxon>Alteromonas/Salinimonas group</taxon>
        <taxon>Alteromonas</taxon>
    </lineage>
</organism>
<gene>
    <name evidence="2" type="ORF">DRW07_04785</name>
</gene>
<keyword evidence="3" id="KW-1185">Reference proteome</keyword>
<evidence type="ECO:0000259" key="1">
    <source>
        <dbReference type="Pfam" id="PF00561"/>
    </source>
</evidence>
<evidence type="ECO:0000313" key="2">
    <source>
        <dbReference type="EMBL" id="RPJ68713.1"/>
    </source>
</evidence>
<dbReference type="RefSeq" id="WP_124026714.1">
    <property type="nucleotide sequence ID" value="NZ_JBHRSN010000005.1"/>
</dbReference>
<dbReference type="Proteomes" id="UP000275281">
    <property type="component" value="Unassembled WGS sequence"/>
</dbReference>
<protein>
    <submittedName>
        <fullName evidence="2">Alpha/beta hydrolase</fullName>
    </submittedName>
</protein>
<name>A0A3N5Y603_9ALTE</name>
<dbReference type="GO" id="GO:0016020">
    <property type="term" value="C:membrane"/>
    <property type="evidence" value="ECO:0007669"/>
    <property type="project" value="TreeGrafter"/>
</dbReference>
<dbReference type="Pfam" id="PF00561">
    <property type="entry name" value="Abhydrolase_1"/>
    <property type="match status" value="1"/>
</dbReference>
<dbReference type="Gene3D" id="3.40.50.1820">
    <property type="entry name" value="alpha/beta hydrolase"/>
    <property type="match status" value="1"/>
</dbReference>
<feature type="domain" description="AB hydrolase-1" evidence="1">
    <location>
        <begin position="53"/>
        <end position="282"/>
    </location>
</feature>
<comment type="caution">
    <text evidence="2">The sequence shown here is derived from an EMBL/GenBank/DDBJ whole genome shotgun (WGS) entry which is preliminary data.</text>
</comment>
<dbReference type="InterPro" id="IPR000073">
    <property type="entry name" value="AB_hydrolase_1"/>
</dbReference>
<evidence type="ECO:0000313" key="3">
    <source>
        <dbReference type="Proteomes" id="UP000275281"/>
    </source>
</evidence>
<reference evidence="2 3" key="1">
    <citation type="submission" date="2018-11" db="EMBL/GenBank/DDBJ databases">
        <authorList>
            <person name="Ye M.-Q."/>
            <person name="Du Z.-J."/>
        </authorList>
    </citation>
    <scope>NUCLEOTIDE SEQUENCE [LARGE SCALE GENOMIC DNA]</scope>
    <source>
        <strain evidence="2 3">U0105</strain>
    </source>
</reference>
<dbReference type="EMBL" id="RPOK01000001">
    <property type="protein sequence ID" value="RPJ68713.1"/>
    <property type="molecule type" value="Genomic_DNA"/>
</dbReference>
<dbReference type="InterPro" id="IPR050266">
    <property type="entry name" value="AB_hydrolase_sf"/>
</dbReference>
<dbReference type="GO" id="GO:0047372">
    <property type="term" value="F:monoacylglycerol lipase activity"/>
    <property type="evidence" value="ECO:0007669"/>
    <property type="project" value="TreeGrafter"/>
</dbReference>
<dbReference type="OrthoDB" id="9780765at2"/>
<proteinExistence type="predicted"/>
<keyword evidence="2" id="KW-0378">Hydrolase</keyword>
<dbReference type="SUPFAM" id="SSF53474">
    <property type="entry name" value="alpha/beta-Hydrolases"/>
    <property type="match status" value="1"/>
</dbReference>
<sequence>MTTLNTTLSIKMGSWLYHTGNRAEAALYGLKKQTLNLDGIHHKVWTSSNKNKPALLLIHGFSATHAVWLRFARHLTDKFYVIIPELAGHGQTGFEKHWDYSVPAQSARMIDLIHGLNITQCHIAGNSMGGFIAAHMARTYPDACLSTVLIDPAGVISPQPSEMQIMLQRGENPFFVSNQADFDKFYSMTMAQPPFIPRLVLRALAVDYQQRKEALKVIFSKYNQAEHYIDKSETSIPCPTLLLWGAKDRLIDVSSVDVWQRFFNGHTHIWDSLGHMPMLEAPKDTAQTVMAFYRSQSLV</sequence>
<dbReference type="PANTHER" id="PTHR43798:SF5">
    <property type="entry name" value="MONOACYLGLYCEROL LIPASE ABHD6"/>
    <property type="match status" value="1"/>
</dbReference>
<dbReference type="PANTHER" id="PTHR43798">
    <property type="entry name" value="MONOACYLGLYCEROL LIPASE"/>
    <property type="match status" value="1"/>
</dbReference>
<dbReference type="InterPro" id="IPR029058">
    <property type="entry name" value="AB_hydrolase_fold"/>
</dbReference>
<accession>A0A3N5Y603</accession>